<evidence type="ECO:0000256" key="1">
    <source>
        <dbReference type="RuleBase" id="RU000487"/>
    </source>
</evidence>
<dbReference type="PANTHER" id="PTHR11937">
    <property type="entry name" value="ACTIN"/>
    <property type="match status" value="1"/>
</dbReference>
<dbReference type="Gene3D" id="3.30.420.40">
    <property type="match status" value="2"/>
</dbReference>
<comment type="similarity">
    <text evidence="1">Belongs to the actin family.</text>
</comment>
<evidence type="ECO:0000313" key="4">
    <source>
        <dbReference type="Proteomes" id="UP001271007"/>
    </source>
</evidence>
<proteinExistence type="inferred from homology"/>
<evidence type="ECO:0000313" key="3">
    <source>
        <dbReference type="EMBL" id="KAK3056989.1"/>
    </source>
</evidence>
<dbReference type="EMBL" id="JAWDJX010000004">
    <property type="protein sequence ID" value="KAK3056989.1"/>
    <property type="molecule type" value="Genomic_DNA"/>
</dbReference>
<protein>
    <recommendedName>
        <fullName evidence="5">Actin-like ATPase domain-containing protein</fullName>
    </recommendedName>
</protein>
<accession>A0AAJ0GGG6</accession>
<dbReference type="Gene3D" id="3.90.640.10">
    <property type="entry name" value="Actin, Chain A, domain 4"/>
    <property type="match status" value="1"/>
</dbReference>
<reference evidence="3" key="1">
    <citation type="submission" date="2023-04" db="EMBL/GenBank/DDBJ databases">
        <title>Black Yeasts Isolated from many extreme environments.</title>
        <authorList>
            <person name="Coleine C."/>
            <person name="Stajich J.E."/>
            <person name="Selbmann L."/>
        </authorList>
    </citation>
    <scope>NUCLEOTIDE SEQUENCE</scope>
    <source>
        <strain evidence="3">CCFEE 5312</strain>
    </source>
</reference>
<gene>
    <name evidence="3" type="ORF">LTR09_002027</name>
</gene>
<dbReference type="SUPFAM" id="SSF53067">
    <property type="entry name" value="Actin-like ATPase domain"/>
    <property type="match status" value="2"/>
</dbReference>
<evidence type="ECO:0000256" key="2">
    <source>
        <dbReference type="SAM" id="MobiDB-lite"/>
    </source>
</evidence>
<dbReference type="InterPro" id="IPR043129">
    <property type="entry name" value="ATPase_NBD"/>
</dbReference>
<dbReference type="AlphaFoldDB" id="A0AAJ0GGG6"/>
<dbReference type="Pfam" id="PF00022">
    <property type="entry name" value="Actin"/>
    <property type="match status" value="2"/>
</dbReference>
<keyword evidence="4" id="KW-1185">Reference proteome</keyword>
<dbReference type="InterPro" id="IPR004000">
    <property type="entry name" value="Actin"/>
</dbReference>
<organism evidence="3 4">
    <name type="scientific">Extremus antarcticus</name>
    <dbReference type="NCBI Taxonomy" id="702011"/>
    <lineage>
        <taxon>Eukaryota</taxon>
        <taxon>Fungi</taxon>
        <taxon>Dikarya</taxon>
        <taxon>Ascomycota</taxon>
        <taxon>Pezizomycotina</taxon>
        <taxon>Dothideomycetes</taxon>
        <taxon>Dothideomycetidae</taxon>
        <taxon>Mycosphaerellales</taxon>
        <taxon>Extremaceae</taxon>
        <taxon>Extremus</taxon>
    </lineage>
</organism>
<sequence>MASSTADYFSDRPAIRTRPANSTLAAATPGSPRTPFLNRSISAQFGTPGGSFRIEQEENVIYELGARHLSAGFAGESKPRCIHRFTPEGGRRVGDYRDCDPGYRRKRRRLGSKEDWGEEHELYRCDLRAVDLGLVEDKLERAVRAVHTDYLQLDTKSRKAILVLPSLLPTPLVEIALKVLFNHYAQPPTVVLLTTPLLVCVGAGVRNALVVELGWEETVVTAVGEYKEVAQRRSVRAGKLLTREMAKLLEEEVKIQLQKENDSDDLDVTFEYAEEVTRRMGWCRALPSASEDGNEQFSGLIKLPSPCPTDLRHIYTPFTRLSKPAEDALFTPPTTSGSDFDDHYLPIPTLAYRALMSLPLDLRALCTSRIIITGGLSNLPGLKQRLLKELTLLIENRGWDPVRSYGSATAHHVKVLQEKSANIASIKSRPPVDISFSPTKVPIQDRIPHEQRIHDDIQEPVTRKVDTEIRKGKSEDVKGLVRGVETLGAWAGASLMASLRVKGVHEVERDEFLKHGLRDSGGGLI</sequence>
<dbReference type="SMART" id="SM00268">
    <property type="entry name" value="ACTIN"/>
    <property type="match status" value="1"/>
</dbReference>
<name>A0AAJ0GGG6_9PEZI</name>
<dbReference type="Proteomes" id="UP001271007">
    <property type="component" value="Unassembled WGS sequence"/>
</dbReference>
<feature type="region of interest" description="Disordered" evidence="2">
    <location>
        <begin position="1"/>
        <end position="37"/>
    </location>
</feature>
<evidence type="ECO:0008006" key="5">
    <source>
        <dbReference type="Google" id="ProtNLM"/>
    </source>
</evidence>
<comment type="caution">
    <text evidence="3">The sequence shown here is derived from an EMBL/GenBank/DDBJ whole genome shotgun (WGS) entry which is preliminary data.</text>
</comment>